<gene>
    <name evidence="2" type="ORF">TOA249_LOCUS31339</name>
</gene>
<reference evidence="2" key="1">
    <citation type="submission" date="2021-02" db="EMBL/GenBank/DDBJ databases">
        <authorList>
            <person name="Nowell W R."/>
        </authorList>
    </citation>
    <scope>NUCLEOTIDE SEQUENCE</scope>
</reference>
<sequence>MHLRFTTLHVGFSAVDVEIRGRMKPSIFAGRRGFNEPDTIPYARMQELAVKLTTSDDDDYNNEKYEPDDGPKIVKENSPEPQNELGIRAATIYPRSNLHIDKTGSRRK</sequence>
<evidence type="ECO:0000313" key="2">
    <source>
        <dbReference type="EMBL" id="CAF4910286.1"/>
    </source>
</evidence>
<dbReference type="Proteomes" id="UP000663838">
    <property type="component" value="Unassembled WGS sequence"/>
</dbReference>
<accession>A0A821VKI0</accession>
<dbReference type="EMBL" id="CAJOBS010006206">
    <property type="protein sequence ID" value="CAF4910286.1"/>
    <property type="molecule type" value="Genomic_DNA"/>
</dbReference>
<proteinExistence type="predicted"/>
<feature type="region of interest" description="Disordered" evidence="1">
    <location>
        <begin position="53"/>
        <end position="85"/>
    </location>
</feature>
<protein>
    <submittedName>
        <fullName evidence="2">Uncharacterized protein</fullName>
    </submittedName>
</protein>
<evidence type="ECO:0000256" key="1">
    <source>
        <dbReference type="SAM" id="MobiDB-lite"/>
    </source>
</evidence>
<evidence type="ECO:0000313" key="3">
    <source>
        <dbReference type="Proteomes" id="UP000663838"/>
    </source>
</evidence>
<dbReference type="AlphaFoldDB" id="A0A821VKI0"/>
<feature type="compositionally biased region" description="Basic and acidic residues" evidence="1">
    <location>
        <begin position="61"/>
        <end position="78"/>
    </location>
</feature>
<name>A0A821VKI0_9BILA</name>
<organism evidence="2 3">
    <name type="scientific">Rotaria socialis</name>
    <dbReference type="NCBI Taxonomy" id="392032"/>
    <lineage>
        <taxon>Eukaryota</taxon>
        <taxon>Metazoa</taxon>
        <taxon>Spiralia</taxon>
        <taxon>Gnathifera</taxon>
        <taxon>Rotifera</taxon>
        <taxon>Eurotatoria</taxon>
        <taxon>Bdelloidea</taxon>
        <taxon>Philodinida</taxon>
        <taxon>Philodinidae</taxon>
        <taxon>Rotaria</taxon>
    </lineage>
</organism>
<comment type="caution">
    <text evidence="2">The sequence shown here is derived from an EMBL/GenBank/DDBJ whole genome shotgun (WGS) entry which is preliminary data.</text>
</comment>